<feature type="transmembrane region" description="Helical" evidence="6">
    <location>
        <begin position="139"/>
        <end position="162"/>
    </location>
</feature>
<feature type="domain" description="VTT" evidence="7">
    <location>
        <begin position="31"/>
        <end position="160"/>
    </location>
</feature>
<name>A0A161JL72_9HYPH</name>
<dbReference type="PANTHER" id="PTHR42709:SF6">
    <property type="entry name" value="UNDECAPRENYL PHOSPHATE TRANSPORTER A"/>
    <property type="match status" value="1"/>
</dbReference>
<keyword evidence="2" id="KW-1003">Cell membrane</keyword>
<evidence type="ECO:0000313" key="9">
    <source>
        <dbReference type="Proteomes" id="UP000218288"/>
    </source>
</evidence>
<keyword evidence="5 6" id="KW-0472">Membrane</keyword>
<evidence type="ECO:0000256" key="6">
    <source>
        <dbReference type="SAM" id="Phobius"/>
    </source>
</evidence>
<dbReference type="Pfam" id="PF09335">
    <property type="entry name" value="VTT_dom"/>
    <property type="match status" value="1"/>
</dbReference>
<evidence type="ECO:0000256" key="5">
    <source>
        <dbReference type="ARBA" id="ARBA00023136"/>
    </source>
</evidence>
<dbReference type="InterPro" id="IPR032816">
    <property type="entry name" value="VTT_dom"/>
</dbReference>
<dbReference type="RefSeq" id="WP_096483204.1">
    <property type="nucleotide sequence ID" value="NZ_AP014809.1"/>
</dbReference>
<gene>
    <name evidence="8" type="ORF">MPPM_0279</name>
</gene>
<proteinExistence type="predicted"/>
<dbReference type="OrthoDB" id="9813426at2"/>
<keyword evidence="3 6" id="KW-0812">Transmembrane</keyword>
<evidence type="ECO:0000256" key="1">
    <source>
        <dbReference type="ARBA" id="ARBA00004651"/>
    </source>
</evidence>
<dbReference type="InterPro" id="IPR051311">
    <property type="entry name" value="DedA_domain"/>
</dbReference>
<keyword evidence="4 6" id="KW-1133">Transmembrane helix</keyword>
<dbReference type="Proteomes" id="UP000218288">
    <property type="component" value="Chromosome"/>
</dbReference>
<feature type="transmembrane region" description="Helical" evidence="6">
    <location>
        <begin position="174"/>
        <end position="195"/>
    </location>
</feature>
<dbReference type="EMBL" id="AP014809">
    <property type="protein sequence ID" value="BAU88884.1"/>
    <property type="molecule type" value="Genomic_DNA"/>
</dbReference>
<organism evidence="8 9">
    <name type="scientific">Methylorubrum populi</name>
    <dbReference type="NCBI Taxonomy" id="223967"/>
    <lineage>
        <taxon>Bacteria</taxon>
        <taxon>Pseudomonadati</taxon>
        <taxon>Pseudomonadota</taxon>
        <taxon>Alphaproteobacteria</taxon>
        <taxon>Hyphomicrobiales</taxon>
        <taxon>Methylobacteriaceae</taxon>
        <taxon>Methylorubrum</taxon>
    </lineage>
</organism>
<protein>
    <submittedName>
        <fullName evidence="8">Alkaline phosphatase</fullName>
    </submittedName>
</protein>
<evidence type="ECO:0000313" key="8">
    <source>
        <dbReference type="EMBL" id="BAU88884.1"/>
    </source>
</evidence>
<feature type="transmembrane region" description="Helical" evidence="6">
    <location>
        <begin position="48"/>
        <end position="71"/>
    </location>
</feature>
<evidence type="ECO:0000256" key="2">
    <source>
        <dbReference type="ARBA" id="ARBA00022475"/>
    </source>
</evidence>
<dbReference type="PANTHER" id="PTHR42709">
    <property type="entry name" value="ALKALINE PHOSPHATASE LIKE PROTEIN"/>
    <property type="match status" value="1"/>
</dbReference>
<evidence type="ECO:0000256" key="3">
    <source>
        <dbReference type="ARBA" id="ARBA00022692"/>
    </source>
</evidence>
<dbReference type="AlphaFoldDB" id="A0A161JL72"/>
<reference evidence="8 9" key="1">
    <citation type="journal article" date="2016" name="Genome Announc.">
        <title>Complete Genome Sequence of Methylobacterium populi P-1M, Isolated from Pink-Pigmented Household Biofilm.</title>
        <authorList>
            <person name="Morohoshi T."/>
            <person name="Ikeda T."/>
        </authorList>
    </citation>
    <scope>NUCLEOTIDE SEQUENCE [LARGE SCALE GENOMIC DNA]</scope>
    <source>
        <strain evidence="8 9">P-1M</strain>
    </source>
</reference>
<evidence type="ECO:0000256" key="4">
    <source>
        <dbReference type="ARBA" id="ARBA00022989"/>
    </source>
</evidence>
<accession>A0A161JL72</accession>
<evidence type="ECO:0000259" key="7">
    <source>
        <dbReference type="Pfam" id="PF09335"/>
    </source>
</evidence>
<sequence>MASSDLIAFFLGLGLPGMFGIAFAEKFVPIIPSYVMLMLLGMTVTDAAMLLPALLATATGSLAASLGWYGVGRWLGERRVRAAVARFGKYVFLRPRTYERLAAAYRENRFRVTLIGQTVPVARIYLALPAGVLKLRPAAFVPAAAIGILLWNTPFLTLGHLLRESAYDPVEVGFWVSVALVATEVGVVAGIRLLFRIRKRRPPVGAADLGPGNVPRRPAAIGSRCDLAPCLPGS</sequence>
<dbReference type="GO" id="GO:0005886">
    <property type="term" value="C:plasma membrane"/>
    <property type="evidence" value="ECO:0007669"/>
    <property type="project" value="UniProtKB-SubCell"/>
</dbReference>
<comment type="subcellular location">
    <subcellularLocation>
        <location evidence="1">Cell membrane</location>
        <topology evidence="1">Multi-pass membrane protein</topology>
    </subcellularLocation>
</comment>